<accession>A0A7S3QBX1</accession>
<proteinExistence type="predicted"/>
<keyword evidence="2" id="KW-0472">Membrane</keyword>
<protein>
    <submittedName>
        <fullName evidence="4">Uncharacterized protein</fullName>
    </submittedName>
</protein>
<sequence>MVKSKILLFLAMAKASVAQYSTDTFKDTCDLPAFEWAAYGTRLTGRMYTRRAAILGDSLYAAGYLKSTNAPNKEGFVDVNDDFGVTGPYTSADPTGASAFVVTSDLISYTTEFGSFAQYEVGVVKINRTTGRPEDVYVYYGEGQDETTGLATRELDSGDKVLAVSGHFVGSLRADHSDGLSTTIYNSNADGGSDYVQHPNAVKNGFDDGFVISADAETGKAKWIIAHPKSNKDAETVGIDVDADGNIYGAGYSCNLVDGSDDAVCNGFVAKFAASDGAIVWEKIFTDLGAAMWLVYDDTDESLYVTGTTSYKGGADDGKVHDACSHEVCAVTMRLSAADGNVDWVRTVQGSPRWNFFDQTGDIRLGSDKDGPYVYVALDDAGELGPVSLDEGTPYSGCLDSDGTTLTPEYLINPNKLVTADDCSPQATFVSRDDTNAFAASLAATNAQCGHGHEAVDTCIMKYHKYTGLPIWGTDHPPVASIVPSADGLSVTAVGFYYPTWGHFDSVLLPDYNGAEGAYNAKLNAATGKGEYVMHSGGVSKDRPYDAVGSPEGDIYIVGYTQSAVIDWGGTLITKIIEEGEDQNDDVGTAFQMGNVSSKTKEYQFFAVKLASSEPGPTPSCIETCSTDGGIASKTIKSGTCYIDDRCYPDGATAEIFGRPCLVCDVDVSQTEWSPGPTLGVQQCFIENVCRDGGDFLTFRESRRVTHTSECQQCIPTSSISNWSIAADSDFEVVVNEKPPNDCFNTKATAAPVPAPVAAPAAAPVAPPPVANPVANPPTVNAPVSPPTPPRTSSPTRMRANGPSSPSSPSMPSGPTSVSNSRGENMDENDGLSGGIIAGIVVASLAVVGIGAIAFMKRDRYSVEKNFSGQEDEQVMGAYP</sequence>
<evidence type="ECO:0000313" key="4">
    <source>
        <dbReference type="EMBL" id="CAE0472526.1"/>
    </source>
</evidence>
<keyword evidence="3" id="KW-0732">Signal</keyword>
<keyword evidence="2" id="KW-0812">Transmembrane</keyword>
<organism evidence="4">
    <name type="scientific">Chaetoceros debilis</name>
    <dbReference type="NCBI Taxonomy" id="122233"/>
    <lineage>
        <taxon>Eukaryota</taxon>
        <taxon>Sar</taxon>
        <taxon>Stramenopiles</taxon>
        <taxon>Ochrophyta</taxon>
        <taxon>Bacillariophyta</taxon>
        <taxon>Coscinodiscophyceae</taxon>
        <taxon>Chaetocerotophycidae</taxon>
        <taxon>Chaetocerotales</taxon>
        <taxon>Chaetocerotaceae</taxon>
        <taxon>Chaetoceros</taxon>
    </lineage>
</organism>
<feature type="chain" id="PRO_5031320566" evidence="3">
    <location>
        <begin position="19"/>
        <end position="880"/>
    </location>
</feature>
<reference evidence="4" key="1">
    <citation type="submission" date="2021-01" db="EMBL/GenBank/DDBJ databases">
        <authorList>
            <person name="Corre E."/>
            <person name="Pelletier E."/>
            <person name="Niang G."/>
            <person name="Scheremetjew M."/>
            <person name="Finn R."/>
            <person name="Kale V."/>
            <person name="Holt S."/>
            <person name="Cochrane G."/>
            <person name="Meng A."/>
            <person name="Brown T."/>
            <person name="Cohen L."/>
        </authorList>
    </citation>
    <scope>NUCLEOTIDE SEQUENCE</scope>
    <source>
        <strain evidence="4">MM31A-1</strain>
    </source>
</reference>
<feature type="region of interest" description="Disordered" evidence="1">
    <location>
        <begin position="774"/>
        <end position="830"/>
    </location>
</feature>
<gene>
    <name evidence="4" type="ORF">CDEB00056_LOCUS17379</name>
</gene>
<name>A0A7S3QBX1_9STRA</name>
<dbReference type="AlphaFoldDB" id="A0A7S3QBX1"/>
<feature type="compositionally biased region" description="Low complexity" evidence="1">
    <location>
        <begin position="774"/>
        <end position="783"/>
    </location>
</feature>
<feature type="transmembrane region" description="Helical" evidence="2">
    <location>
        <begin position="832"/>
        <end position="855"/>
    </location>
</feature>
<evidence type="ECO:0000256" key="3">
    <source>
        <dbReference type="SAM" id="SignalP"/>
    </source>
</evidence>
<feature type="compositionally biased region" description="Low complexity" evidence="1">
    <location>
        <begin position="803"/>
        <end position="819"/>
    </location>
</feature>
<dbReference type="EMBL" id="HBIO01022605">
    <property type="protein sequence ID" value="CAE0472526.1"/>
    <property type="molecule type" value="Transcribed_RNA"/>
</dbReference>
<evidence type="ECO:0000256" key="2">
    <source>
        <dbReference type="SAM" id="Phobius"/>
    </source>
</evidence>
<feature type="signal peptide" evidence="3">
    <location>
        <begin position="1"/>
        <end position="18"/>
    </location>
</feature>
<keyword evidence="2" id="KW-1133">Transmembrane helix</keyword>
<evidence type="ECO:0000256" key="1">
    <source>
        <dbReference type="SAM" id="MobiDB-lite"/>
    </source>
</evidence>
<dbReference type="SUPFAM" id="SSF101898">
    <property type="entry name" value="NHL repeat"/>
    <property type="match status" value="1"/>
</dbReference>